<dbReference type="Proteomes" id="UP000622405">
    <property type="component" value="Unassembled WGS sequence"/>
</dbReference>
<dbReference type="InterPro" id="IPR036890">
    <property type="entry name" value="HATPase_C_sf"/>
</dbReference>
<keyword evidence="3" id="KW-1185">Reference proteome</keyword>
<dbReference type="PROSITE" id="PS51186">
    <property type="entry name" value="GNAT"/>
    <property type="match status" value="1"/>
</dbReference>
<comment type="caution">
    <text evidence="2">The sequence shown here is derived from an EMBL/GenBank/DDBJ whole genome shotgun (WGS) entry which is preliminary data.</text>
</comment>
<dbReference type="SUPFAM" id="SSF55874">
    <property type="entry name" value="ATPase domain of HSP90 chaperone/DNA topoisomerase II/histidine kinase"/>
    <property type="match status" value="1"/>
</dbReference>
<organism evidence="2 3">
    <name type="scientific">Acetobacterium malicum</name>
    <dbReference type="NCBI Taxonomy" id="52692"/>
    <lineage>
        <taxon>Bacteria</taxon>
        <taxon>Bacillati</taxon>
        <taxon>Bacillota</taxon>
        <taxon>Clostridia</taxon>
        <taxon>Eubacteriales</taxon>
        <taxon>Eubacteriaceae</taxon>
        <taxon>Acetobacterium</taxon>
    </lineage>
</organism>
<proteinExistence type="predicted"/>
<dbReference type="EMBL" id="WJBE01000005">
    <property type="protein sequence ID" value="MBC3899331.1"/>
    <property type="molecule type" value="Genomic_DNA"/>
</dbReference>
<dbReference type="InterPro" id="IPR003594">
    <property type="entry name" value="HATPase_dom"/>
</dbReference>
<accession>A0ABR6YW31</accession>
<dbReference type="Gene3D" id="3.40.630.30">
    <property type="match status" value="1"/>
</dbReference>
<evidence type="ECO:0000313" key="3">
    <source>
        <dbReference type="Proteomes" id="UP000622405"/>
    </source>
</evidence>
<sequence>MELIKIRAVNQTTMMEPIQACIKCIAGQYMMSEKEIWGLSLAVEEAMANVIKYGFDQEGQHYFDVAVEVKGTEFTVVISDRGIPGDFIEDHYDDGLGISIMKHFLDQLIVKNMGFNGREQRLVKYLSGLPAYTKRLPEPAADLPGDLNLEYRPLRREDAIEVARCIYDEYELTYILEQVYYPDQFFDACERGDIYSLVAVAPDGEVAGHLAAVRLTDFPGIVEMGIGVVKKKYRKYDIMRNLTDQIVAYCQATPDINALLVEPVAYHTITQQMCEHYQLIPCGFAFHINELVNLDNKRVSVCLAIRSFKPGEKHTIYVPEPLEKLLRQIYQTIGIELAIGVNANHPFSEKSVMTLKKDKHNGLGKLFINQTGEDIARQLKMALQTLKKEKCPVILLYLNLFDPGIHFAYQEAVLCGFFNVGCLPLSSAGDYLCMELLVEQEIDYDTIEMTPAFRLLLDELQLLDSLTVVEE</sequence>
<dbReference type="Pfam" id="PF13581">
    <property type="entry name" value="HATPase_c_2"/>
    <property type="match status" value="1"/>
</dbReference>
<feature type="domain" description="N-acetyltransferase" evidence="1">
    <location>
        <begin position="149"/>
        <end position="312"/>
    </location>
</feature>
<name>A0ABR6YW31_9FIRM</name>
<dbReference type="CDD" id="cd16936">
    <property type="entry name" value="HATPase_RsbW-like"/>
    <property type="match status" value="1"/>
</dbReference>
<dbReference type="SUPFAM" id="SSF55729">
    <property type="entry name" value="Acyl-CoA N-acyltransferases (Nat)"/>
    <property type="match status" value="1"/>
</dbReference>
<dbReference type="InterPro" id="IPR016181">
    <property type="entry name" value="Acyl_CoA_acyltransferase"/>
</dbReference>
<dbReference type="RefSeq" id="WP_186893836.1">
    <property type="nucleotide sequence ID" value="NZ_WJBE01000005.1"/>
</dbReference>
<reference evidence="2 3" key="1">
    <citation type="journal article" date="2020" name="mSystems">
        <title>Defining Genomic and Predicted Metabolic Features of the Acetobacterium Genus.</title>
        <authorList>
            <person name="Ross D.E."/>
            <person name="Marshall C.W."/>
            <person name="Gulliver D."/>
            <person name="May H.D."/>
            <person name="Norman R.S."/>
        </authorList>
    </citation>
    <scope>NUCLEOTIDE SEQUENCE [LARGE SCALE GENOMIC DNA]</scope>
    <source>
        <strain evidence="2 3">DSM 4132</strain>
    </source>
</reference>
<evidence type="ECO:0000259" key="1">
    <source>
        <dbReference type="PROSITE" id="PS51186"/>
    </source>
</evidence>
<protein>
    <recommendedName>
        <fullName evidence="1">N-acetyltransferase domain-containing protein</fullName>
    </recommendedName>
</protein>
<evidence type="ECO:0000313" key="2">
    <source>
        <dbReference type="EMBL" id="MBC3899331.1"/>
    </source>
</evidence>
<gene>
    <name evidence="2" type="ORF">GH811_06855</name>
</gene>
<dbReference type="InterPro" id="IPR000182">
    <property type="entry name" value="GNAT_dom"/>
</dbReference>
<dbReference type="Gene3D" id="3.30.565.10">
    <property type="entry name" value="Histidine kinase-like ATPase, C-terminal domain"/>
    <property type="match status" value="1"/>
</dbReference>